<reference evidence="3 4" key="1">
    <citation type="submission" date="2024-05" db="EMBL/GenBank/DDBJ databases">
        <title>Genome sequencing and assembly of Indian major carp, Cirrhinus mrigala (Hamilton, 1822).</title>
        <authorList>
            <person name="Mohindra V."/>
            <person name="Chowdhury L.M."/>
            <person name="Lal K."/>
            <person name="Jena J.K."/>
        </authorList>
    </citation>
    <scope>NUCLEOTIDE SEQUENCE [LARGE SCALE GENOMIC DNA]</scope>
    <source>
        <strain evidence="3">CM1030</strain>
        <tissue evidence="3">Blood</tissue>
    </source>
</reference>
<feature type="non-terminal residue" evidence="3">
    <location>
        <position position="1"/>
    </location>
</feature>
<evidence type="ECO:0000313" key="3">
    <source>
        <dbReference type="EMBL" id="KAL0201616.1"/>
    </source>
</evidence>
<proteinExistence type="predicted"/>
<dbReference type="EMBL" id="JAMKFB020000002">
    <property type="protein sequence ID" value="KAL0201616.1"/>
    <property type="molecule type" value="Genomic_DNA"/>
</dbReference>
<name>A0ABD0RUA7_CIRMR</name>
<protein>
    <recommendedName>
        <fullName evidence="2">TRIM8/14/16/25/29/45/65 coiled-coil region domain-containing protein</fullName>
    </recommendedName>
</protein>
<feature type="domain" description="TRIM8/14/16/25/29/45/65 coiled-coil region" evidence="2">
    <location>
        <begin position="1"/>
        <end position="68"/>
    </location>
</feature>
<evidence type="ECO:0000313" key="4">
    <source>
        <dbReference type="Proteomes" id="UP001529510"/>
    </source>
</evidence>
<dbReference type="Pfam" id="PF25600">
    <property type="entry name" value="TRIM_CC"/>
    <property type="match status" value="1"/>
</dbReference>
<comment type="caution">
    <text evidence="3">The sequence shown here is derived from an EMBL/GenBank/DDBJ whole genome shotgun (WGS) entry which is preliminary data.</text>
</comment>
<dbReference type="Proteomes" id="UP001529510">
    <property type="component" value="Unassembled WGS sequence"/>
</dbReference>
<evidence type="ECO:0000259" key="2">
    <source>
        <dbReference type="Pfam" id="PF25600"/>
    </source>
</evidence>
<keyword evidence="1" id="KW-0175">Coiled coil</keyword>
<feature type="non-terminal residue" evidence="3">
    <location>
        <position position="68"/>
    </location>
</feature>
<feature type="coiled-coil region" evidence="1">
    <location>
        <begin position="23"/>
        <end position="57"/>
    </location>
</feature>
<organism evidence="3 4">
    <name type="scientific">Cirrhinus mrigala</name>
    <name type="common">Mrigala</name>
    <dbReference type="NCBI Taxonomy" id="683832"/>
    <lineage>
        <taxon>Eukaryota</taxon>
        <taxon>Metazoa</taxon>
        <taxon>Chordata</taxon>
        <taxon>Craniata</taxon>
        <taxon>Vertebrata</taxon>
        <taxon>Euteleostomi</taxon>
        <taxon>Actinopterygii</taxon>
        <taxon>Neopterygii</taxon>
        <taxon>Teleostei</taxon>
        <taxon>Ostariophysi</taxon>
        <taxon>Cypriniformes</taxon>
        <taxon>Cyprinidae</taxon>
        <taxon>Labeoninae</taxon>
        <taxon>Labeonini</taxon>
        <taxon>Cirrhinus</taxon>
    </lineage>
</organism>
<gene>
    <name evidence="3" type="ORF">M9458_004803</name>
</gene>
<keyword evidence="4" id="KW-1185">Reference proteome</keyword>
<evidence type="ECO:0000256" key="1">
    <source>
        <dbReference type="SAM" id="Coils"/>
    </source>
</evidence>
<sequence>ERIFTEMISSIERSRSEVIKMIRDREKAEVSRSKGLLKQLEQEIDDLRRRDAELEQLLHTDNDIHFLQ</sequence>
<dbReference type="AlphaFoldDB" id="A0ABD0RUA7"/>
<accession>A0ABD0RUA7</accession>
<dbReference type="InterPro" id="IPR058030">
    <property type="entry name" value="TRIM8/14/16/25/29/45/65_CC"/>
</dbReference>